<dbReference type="RefSeq" id="WP_201310465.1">
    <property type="nucleotide sequence ID" value="NZ_BLYI01000027.1"/>
</dbReference>
<dbReference type="Gene3D" id="3.20.20.70">
    <property type="entry name" value="Aldolase class I"/>
    <property type="match status" value="1"/>
</dbReference>
<comment type="cofactor">
    <cofactor evidence="2">
        <name>Zn(2+)</name>
        <dbReference type="ChEBI" id="CHEBI:29105"/>
    </cofactor>
    <text evidence="2">Binds 2 Zn(2+) ions per subunit. One is catalytic and the other provides a structural contribution.</text>
</comment>
<evidence type="ECO:0000313" key="4">
    <source>
        <dbReference type="Proteomes" id="UP000613208"/>
    </source>
</evidence>
<reference evidence="3" key="1">
    <citation type="submission" date="2020-06" db="EMBL/GenBank/DDBJ databases">
        <title>Characterization of fructooligosaccharide metabolism and fructooligosaccharide-degrading enzymes in human commensal butyrate producers.</title>
        <authorList>
            <person name="Tanno H."/>
            <person name="Fujii T."/>
            <person name="Hirano K."/>
            <person name="Maeno S."/>
            <person name="Tonozuka T."/>
            <person name="Sakamoto M."/>
            <person name="Ohkuma M."/>
            <person name="Tochio T."/>
            <person name="Endo A."/>
        </authorList>
    </citation>
    <scope>NUCLEOTIDE SEQUENCE</scope>
    <source>
        <strain evidence="3">JCM 17466</strain>
    </source>
</reference>
<gene>
    <name evidence="3" type="primary">gatY_1</name>
    <name evidence="3" type="ORF">ANBU17_10900</name>
</gene>
<dbReference type="Proteomes" id="UP000613208">
    <property type="component" value="Unassembled WGS sequence"/>
</dbReference>
<feature type="binding site" evidence="2">
    <location>
        <position position="83"/>
    </location>
    <ligand>
        <name>Zn(2+)</name>
        <dbReference type="ChEBI" id="CHEBI:29105"/>
        <label>1</label>
        <note>catalytic</note>
    </ligand>
</feature>
<keyword evidence="4" id="KW-1185">Reference proteome</keyword>
<dbReference type="InterPro" id="IPR000771">
    <property type="entry name" value="FBA_II"/>
</dbReference>
<dbReference type="Pfam" id="PF01116">
    <property type="entry name" value="F_bP_aldolase"/>
    <property type="match status" value="1"/>
</dbReference>
<dbReference type="PIRSF" id="PIRSF001359">
    <property type="entry name" value="F_bP_aldolase_II"/>
    <property type="match status" value="1"/>
</dbReference>
<evidence type="ECO:0000313" key="3">
    <source>
        <dbReference type="EMBL" id="GFO84743.1"/>
    </source>
</evidence>
<feature type="binding site" evidence="2">
    <location>
        <position position="104"/>
    </location>
    <ligand>
        <name>Zn(2+)</name>
        <dbReference type="ChEBI" id="CHEBI:29105"/>
        <label>2</label>
    </ligand>
</feature>
<dbReference type="CDD" id="cd00947">
    <property type="entry name" value="TBP_aldolase_IIB"/>
    <property type="match status" value="1"/>
</dbReference>
<dbReference type="GO" id="GO:0005829">
    <property type="term" value="C:cytosol"/>
    <property type="evidence" value="ECO:0007669"/>
    <property type="project" value="TreeGrafter"/>
</dbReference>
<dbReference type="PANTHER" id="PTHR30304">
    <property type="entry name" value="D-TAGATOSE-1,6-BISPHOSPHATE ALDOLASE"/>
    <property type="match status" value="1"/>
</dbReference>
<dbReference type="NCBIfam" id="NF005943">
    <property type="entry name" value="PRK07998.1"/>
    <property type="match status" value="1"/>
</dbReference>
<protein>
    <submittedName>
        <fullName evidence="3">Fructose-bisphosphate aldolase</fullName>
    </submittedName>
</protein>
<evidence type="ECO:0000256" key="1">
    <source>
        <dbReference type="PIRSR" id="PIRSR001359-1"/>
    </source>
</evidence>
<dbReference type="SUPFAM" id="SSF51569">
    <property type="entry name" value="Aldolase"/>
    <property type="match status" value="1"/>
</dbReference>
<keyword evidence="2" id="KW-0479">Metal-binding</keyword>
<name>A0A916VD35_9FIRM</name>
<comment type="caution">
    <text evidence="3">The sequence shown here is derived from an EMBL/GenBank/DDBJ whole genome shotgun (WGS) entry which is preliminary data.</text>
</comment>
<keyword evidence="2" id="KW-0862">Zinc</keyword>
<dbReference type="InterPro" id="IPR050246">
    <property type="entry name" value="Class_II_FBP_aldolase"/>
</dbReference>
<dbReference type="PANTHER" id="PTHR30304:SF0">
    <property type="entry name" value="D-TAGATOSE-1,6-BISPHOSPHATE ALDOLASE SUBUNIT GATY-RELATED"/>
    <property type="match status" value="1"/>
</dbReference>
<feature type="active site" description="Proton donor" evidence="1">
    <location>
        <position position="82"/>
    </location>
</feature>
<organism evidence="3 4">
    <name type="scientific">Anaerostipes butyraticus</name>
    <dbReference type="NCBI Taxonomy" id="645466"/>
    <lineage>
        <taxon>Bacteria</taxon>
        <taxon>Bacillati</taxon>
        <taxon>Bacillota</taxon>
        <taxon>Clostridia</taxon>
        <taxon>Lachnospirales</taxon>
        <taxon>Lachnospiraceae</taxon>
        <taxon>Anaerostipes</taxon>
    </lineage>
</organism>
<accession>A0A916VD35</accession>
<feature type="binding site" evidence="2">
    <location>
        <position position="205"/>
    </location>
    <ligand>
        <name>Zn(2+)</name>
        <dbReference type="ChEBI" id="CHEBI:29105"/>
        <label>1</label>
        <note>catalytic</note>
    </ligand>
</feature>
<dbReference type="InterPro" id="IPR013785">
    <property type="entry name" value="Aldolase_TIM"/>
</dbReference>
<dbReference type="AlphaFoldDB" id="A0A916VD35"/>
<evidence type="ECO:0000256" key="2">
    <source>
        <dbReference type="PIRSR" id="PIRSR001359-3"/>
    </source>
</evidence>
<proteinExistence type="predicted"/>
<dbReference type="EMBL" id="BLYI01000027">
    <property type="protein sequence ID" value="GFO84743.1"/>
    <property type="molecule type" value="Genomic_DNA"/>
</dbReference>
<dbReference type="GO" id="GO:0008270">
    <property type="term" value="F:zinc ion binding"/>
    <property type="evidence" value="ECO:0007669"/>
    <property type="project" value="InterPro"/>
</dbReference>
<dbReference type="GO" id="GO:0005975">
    <property type="term" value="P:carbohydrate metabolic process"/>
    <property type="evidence" value="ECO:0007669"/>
    <property type="project" value="InterPro"/>
</dbReference>
<sequence length="281" mass="31111">MKIVNGFDLFAYAKKKNLLLPAFNTTNLEMTKAIILGLNDAHLPGFIQISSNNLKLSDPGMIADLVRDFLENTETPIGLHLDHGKSFEDVRRCVDAGFTSVMVDASAYGFEDNIRAVRRAAEYCHFYDIPVEAELGAIRGKEDDNCSEADCKTDPALVEEFVDRSGCDTLAVSIGNVHGLEEIPRIDLPLLKEIAEVSPVPLVLHGGSGISFELIRNMKTYKMSKINYGSDLRQAYIKTFGKAYEVNHKEADLYGLSMKAVENVRQTACDLVRIINGFEEG</sequence>
<feature type="binding site" evidence="2">
    <location>
        <position position="134"/>
    </location>
    <ligand>
        <name>Zn(2+)</name>
        <dbReference type="ChEBI" id="CHEBI:29105"/>
        <label>2</label>
    </ligand>
</feature>
<feature type="binding site" evidence="2">
    <location>
        <position position="178"/>
    </location>
    <ligand>
        <name>Zn(2+)</name>
        <dbReference type="ChEBI" id="CHEBI:29105"/>
        <label>1</label>
        <note>catalytic</note>
    </ligand>
</feature>
<dbReference type="GO" id="GO:0009025">
    <property type="term" value="F:tagatose-bisphosphate aldolase activity"/>
    <property type="evidence" value="ECO:0007669"/>
    <property type="project" value="TreeGrafter"/>
</dbReference>